<dbReference type="Proteomes" id="UP000050940">
    <property type="component" value="Unassembled WGS sequence"/>
</dbReference>
<keyword evidence="3 5" id="KW-0560">Oxidoreductase</keyword>
<keyword evidence="8" id="KW-1185">Reference proteome</keyword>
<accession>A0A0R0E1Y0</accession>
<dbReference type="Gene3D" id="3.40.50.720">
    <property type="entry name" value="NAD(P)-binding Rossmann-like Domain"/>
    <property type="match status" value="1"/>
</dbReference>
<keyword evidence="2 5" id="KW-0521">NADP</keyword>
<feature type="binding site" evidence="5">
    <location>
        <begin position="101"/>
        <end position="104"/>
    </location>
    <ligand>
        <name>NADP(+)</name>
        <dbReference type="ChEBI" id="CHEBI:58349"/>
    </ligand>
</feature>
<dbReference type="InterPro" id="IPR028614">
    <property type="entry name" value="GDP_fucose/colitose_synth"/>
</dbReference>
<dbReference type="GO" id="GO:0016853">
    <property type="term" value="F:isomerase activity"/>
    <property type="evidence" value="ECO:0007669"/>
    <property type="project" value="UniProtKB-KW"/>
</dbReference>
<dbReference type="Gene3D" id="3.90.25.10">
    <property type="entry name" value="UDP-galactose 4-epimerase, domain 1"/>
    <property type="match status" value="1"/>
</dbReference>
<feature type="binding site" evidence="5">
    <location>
        <position position="184"/>
    </location>
    <ligand>
        <name>substrate</name>
    </ligand>
</feature>
<dbReference type="PANTHER" id="PTHR43238:SF1">
    <property type="entry name" value="GDP-L-FUCOSE SYNTHASE"/>
    <property type="match status" value="1"/>
</dbReference>
<dbReference type="STRING" id="659018.ABB34_02840"/>
<dbReference type="AlphaFoldDB" id="A0A0R0E1Y0"/>
<proteinExistence type="inferred from homology"/>
<organism evidence="7 8">
    <name type="scientific">Stenotrophomonas daejeonensis</name>
    <dbReference type="NCBI Taxonomy" id="659018"/>
    <lineage>
        <taxon>Bacteria</taxon>
        <taxon>Pseudomonadati</taxon>
        <taxon>Pseudomonadota</taxon>
        <taxon>Gammaproteobacteria</taxon>
        <taxon>Lysobacterales</taxon>
        <taxon>Lysobacteraceae</taxon>
        <taxon>Stenotrophomonas</taxon>
    </lineage>
</organism>
<dbReference type="HAMAP" id="MF_00956">
    <property type="entry name" value="GDP_fucose_synth"/>
    <property type="match status" value="1"/>
</dbReference>
<feature type="binding site" evidence="5">
    <location>
        <position position="136"/>
    </location>
    <ligand>
        <name>NADP(+)</name>
        <dbReference type="ChEBI" id="CHEBI:58349"/>
    </ligand>
</feature>
<dbReference type="PANTHER" id="PTHR43238">
    <property type="entry name" value="GDP-L-FUCOSE SYNTHASE"/>
    <property type="match status" value="1"/>
</dbReference>
<dbReference type="EC" id="1.1.1.271" evidence="5"/>
<comment type="pathway">
    <text evidence="5">Nucleotide-sugar biosynthesis; GDP-L-fucose biosynthesis via de novo pathway; GDP-L-fucose from GDP-alpha-D-mannose: step 2/2.</text>
</comment>
<dbReference type="UniPathway" id="UPA00128">
    <property type="reaction ID" value="UER00191"/>
</dbReference>
<keyword evidence="4 5" id="KW-0413">Isomerase</keyword>
<comment type="caution">
    <text evidence="5">Lacks conserved residue(s) required for the propagation of feature annotation.</text>
</comment>
<evidence type="ECO:0000259" key="6">
    <source>
        <dbReference type="Pfam" id="PF01370"/>
    </source>
</evidence>
<dbReference type="EMBL" id="LDJP01000012">
    <property type="protein sequence ID" value="KRG87920.1"/>
    <property type="molecule type" value="Genomic_DNA"/>
</dbReference>
<evidence type="ECO:0000256" key="4">
    <source>
        <dbReference type="ARBA" id="ARBA00023235"/>
    </source>
</evidence>
<keyword evidence="5" id="KW-0511">Multifunctional enzyme</keyword>
<feature type="binding site" evidence="5">
    <location>
        <begin position="7"/>
        <end position="13"/>
    </location>
    <ligand>
        <name>NADP(+)</name>
        <dbReference type="ChEBI" id="CHEBI:58349"/>
    </ligand>
</feature>
<feature type="active site" description="Proton donor/acceptor" evidence="5">
    <location>
        <position position="132"/>
    </location>
</feature>
<feature type="site" description="Important for catalytic activity" evidence="5">
    <location>
        <position position="103"/>
    </location>
</feature>
<evidence type="ECO:0000313" key="8">
    <source>
        <dbReference type="Proteomes" id="UP000050940"/>
    </source>
</evidence>
<dbReference type="GO" id="GO:0050577">
    <property type="term" value="F:GDP-L-fucose synthase activity"/>
    <property type="evidence" value="ECO:0007669"/>
    <property type="project" value="UniProtKB-UniRule"/>
</dbReference>
<dbReference type="RefSeq" id="WP_057639728.1">
    <property type="nucleotide sequence ID" value="NZ_LDJP01000012.1"/>
</dbReference>
<feature type="binding site" evidence="5">
    <location>
        <position position="176"/>
    </location>
    <ligand>
        <name>NADP(+)</name>
        <dbReference type="ChEBI" id="CHEBI:58349"/>
    </ligand>
</feature>
<dbReference type="GO" id="GO:0070401">
    <property type="term" value="F:NADP+ binding"/>
    <property type="evidence" value="ECO:0007669"/>
    <property type="project" value="UniProtKB-UniRule"/>
</dbReference>
<evidence type="ECO:0000256" key="3">
    <source>
        <dbReference type="ARBA" id="ARBA00023002"/>
    </source>
</evidence>
<dbReference type="SUPFAM" id="SSF51735">
    <property type="entry name" value="NAD(P)-binding Rossmann-fold domains"/>
    <property type="match status" value="1"/>
</dbReference>
<reference evidence="7 8" key="1">
    <citation type="submission" date="2015-05" db="EMBL/GenBank/DDBJ databases">
        <title>Genome sequencing and analysis of members of genus Stenotrophomonas.</title>
        <authorList>
            <person name="Patil P.P."/>
            <person name="Midha S."/>
            <person name="Patil P.B."/>
        </authorList>
    </citation>
    <scope>NUCLEOTIDE SEQUENCE [LARGE SCALE GENOMIC DNA]</scope>
    <source>
        <strain evidence="7 8">JCM 16244</strain>
    </source>
</reference>
<comment type="function">
    <text evidence="5">Catalyzes the two-step NADP-dependent conversion of GDP-4-dehydro-6-deoxy-D-mannose to GDP-fucose, involving an epimerase and a reductase reaction.</text>
</comment>
<dbReference type="GO" id="GO:0042351">
    <property type="term" value="P:'de novo' GDP-L-fucose biosynthetic process"/>
    <property type="evidence" value="ECO:0007669"/>
    <property type="project" value="UniProtKB-UniRule"/>
</dbReference>
<dbReference type="InterPro" id="IPR036291">
    <property type="entry name" value="NAD(P)-bd_dom_sf"/>
</dbReference>
<dbReference type="InterPro" id="IPR001509">
    <property type="entry name" value="Epimerase_deHydtase"/>
</dbReference>
<feature type="binding site" evidence="5">
    <location>
        <begin position="160"/>
        <end position="163"/>
    </location>
    <ligand>
        <name>NADP(+)</name>
        <dbReference type="ChEBI" id="CHEBI:58349"/>
    </ligand>
</feature>
<feature type="binding site" evidence="5">
    <location>
        <position position="199"/>
    </location>
    <ligand>
        <name>substrate</name>
    </ligand>
</feature>
<dbReference type="PATRIC" id="fig|659018.3.peg.430"/>
<evidence type="ECO:0000256" key="5">
    <source>
        <dbReference type="HAMAP-Rule" id="MF_00956"/>
    </source>
</evidence>
<feature type="domain" description="NAD-dependent epimerase/dehydratase" evidence="6">
    <location>
        <begin position="3"/>
        <end position="235"/>
    </location>
</feature>
<dbReference type="OrthoDB" id="9811425at2"/>
<evidence type="ECO:0000313" key="7">
    <source>
        <dbReference type="EMBL" id="KRG87920.1"/>
    </source>
</evidence>
<feature type="site" description="Important for catalytic activity" evidence="5">
    <location>
        <position position="105"/>
    </location>
</feature>
<comment type="similarity">
    <text evidence="1 5">Belongs to the NAD(P)-dependent epimerase/dehydratase family. Fucose synthase subfamily.</text>
</comment>
<dbReference type="Pfam" id="PF01370">
    <property type="entry name" value="Epimerase"/>
    <property type="match status" value="1"/>
</dbReference>
<feature type="binding site" evidence="5">
    <location>
        <position position="206"/>
    </location>
    <ligand>
        <name>substrate</name>
    </ligand>
</feature>
<evidence type="ECO:0000256" key="1">
    <source>
        <dbReference type="ARBA" id="ARBA00005959"/>
    </source>
</evidence>
<name>A0A0R0E1Y0_9GAMM</name>
<protein>
    <recommendedName>
        <fullName evidence="5">GDP-L-fucose synthase</fullName>
        <ecNumber evidence="5">1.1.1.271</ecNumber>
    </recommendedName>
    <alternativeName>
        <fullName evidence="5">GDP-4-keto-6-deoxy-D-mannose-3,5-epimerase-4-reductase</fullName>
    </alternativeName>
</protein>
<sequence>MKIFLTGANGMVGRNLLAAPAAHAHQWLAPGHRELDLLDAGATRRYIALHRPDMIVHAAGRVGGIQANLRAPVGFLLDNLDMGRNVLQGAAQAGVPRLLNLGSSCMYPRDRDTALREEDLLTGELEPSNEGYALAKITVARLADYINRENPGLRYKTLIPCNLYGPHDKFDPSHSHMIAAVIHKLHVAKVEGAPSVDIWGTGEARREFLFVGDLVAAIFKAIGDFEGTPELLNIGLGRDYTVNEYYRAAAGVIGYRGGFRHDLGKPTGMRRKLCDTARATAWGWAPAWSLEQGLRETYDHYLALRGEQA</sequence>
<comment type="catalytic activity">
    <reaction evidence="5">
        <text>GDP-beta-L-fucose + NADP(+) = GDP-4-dehydro-alpha-D-rhamnose + NADPH + H(+)</text>
        <dbReference type="Rhea" id="RHEA:18885"/>
        <dbReference type="ChEBI" id="CHEBI:15378"/>
        <dbReference type="ChEBI" id="CHEBI:57273"/>
        <dbReference type="ChEBI" id="CHEBI:57783"/>
        <dbReference type="ChEBI" id="CHEBI:57964"/>
        <dbReference type="ChEBI" id="CHEBI:58349"/>
        <dbReference type="EC" id="1.1.1.271"/>
    </reaction>
</comment>
<evidence type="ECO:0000256" key="2">
    <source>
        <dbReference type="ARBA" id="ARBA00022857"/>
    </source>
</evidence>
<comment type="caution">
    <text evidence="7">The sequence shown here is derived from an EMBL/GenBank/DDBJ whole genome shotgun (WGS) entry which is preliminary data.</text>
</comment>
<gene>
    <name evidence="5" type="primary">fcl</name>
    <name evidence="7" type="ORF">ABB34_02840</name>
</gene>